<feature type="compositionally biased region" description="Gly residues" evidence="7">
    <location>
        <begin position="359"/>
        <end position="368"/>
    </location>
</feature>
<feature type="region of interest" description="Disordered" evidence="7">
    <location>
        <begin position="346"/>
        <end position="368"/>
    </location>
</feature>
<keyword evidence="3" id="KW-0238">DNA-binding</keyword>
<comment type="caution">
    <text evidence="9">The sequence shown here is derived from an EMBL/GenBank/DDBJ whole genome shotgun (WGS) entry which is preliminary data.</text>
</comment>
<dbReference type="PANTHER" id="PTHR32096">
    <property type="entry name" value="WRKY TRANSCRIPTION FACTOR 30-RELATED-RELATED"/>
    <property type="match status" value="1"/>
</dbReference>
<dbReference type="PROSITE" id="PS50811">
    <property type="entry name" value="WRKY"/>
    <property type="match status" value="1"/>
</dbReference>
<dbReference type="Proteomes" id="UP001159364">
    <property type="component" value="Linkage Group LG02"/>
</dbReference>
<reference evidence="9 10" key="1">
    <citation type="submission" date="2021-09" db="EMBL/GenBank/DDBJ databases">
        <title>Genomic insights and catalytic innovation underlie evolution of tropane alkaloids biosynthesis.</title>
        <authorList>
            <person name="Wang Y.-J."/>
            <person name="Tian T."/>
            <person name="Huang J.-P."/>
            <person name="Huang S.-X."/>
        </authorList>
    </citation>
    <scope>NUCLEOTIDE SEQUENCE [LARGE SCALE GENOMIC DNA]</scope>
    <source>
        <strain evidence="9">KIB-2018</strain>
        <tissue evidence="9">Leaf</tissue>
    </source>
</reference>
<evidence type="ECO:0000256" key="6">
    <source>
        <dbReference type="ARBA" id="ARBA00060761"/>
    </source>
</evidence>
<keyword evidence="5" id="KW-0539">Nucleus</keyword>
<dbReference type="GO" id="GO:0000976">
    <property type="term" value="F:transcription cis-regulatory region binding"/>
    <property type="evidence" value="ECO:0007669"/>
    <property type="project" value="TreeGrafter"/>
</dbReference>
<dbReference type="GO" id="GO:0005634">
    <property type="term" value="C:nucleus"/>
    <property type="evidence" value="ECO:0007669"/>
    <property type="project" value="UniProtKB-SubCell"/>
</dbReference>
<evidence type="ECO:0000256" key="3">
    <source>
        <dbReference type="ARBA" id="ARBA00023125"/>
    </source>
</evidence>
<feature type="region of interest" description="Disordered" evidence="7">
    <location>
        <begin position="232"/>
        <end position="333"/>
    </location>
</feature>
<dbReference type="Pfam" id="PF03106">
    <property type="entry name" value="WRKY"/>
    <property type="match status" value="1"/>
</dbReference>
<keyword evidence="2" id="KW-0805">Transcription regulation</keyword>
<dbReference type="AlphaFoldDB" id="A0AAV8U1K9"/>
<evidence type="ECO:0000313" key="9">
    <source>
        <dbReference type="EMBL" id="KAJ8773177.1"/>
    </source>
</evidence>
<evidence type="ECO:0000256" key="7">
    <source>
        <dbReference type="SAM" id="MobiDB-lite"/>
    </source>
</evidence>
<dbReference type="InterPro" id="IPR044810">
    <property type="entry name" value="WRKY_plant"/>
</dbReference>
<dbReference type="EMBL" id="JAIWQS010000002">
    <property type="protein sequence ID" value="KAJ8773177.1"/>
    <property type="molecule type" value="Genomic_DNA"/>
</dbReference>
<evidence type="ECO:0000256" key="5">
    <source>
        <dbReference type="ARBA" id="ARBA00023242"/>
    </source>
</evidence>
<dbReference type="GO" id="GO:0003700">
    <property type="term" value="F:DNA-binding transcription factor activity"/>
    <property type="evidence" value="ECO:0007669"/>
    <property type="project" value="InterPro"/>
</dbReference>
<keyword evidence="4" id="KW-0804">Transcription</keyword>
<evidence type="ECO:0000256" key="4">
    <source>
        <dbReference type="ARBA" id="ARBA00023163"/>
    </source>
</evidence>
<dbReference type="Gene3D" id="2.20.25.80">
    <property type="entry name" value="WRKY domain"/>
    <property type="match status" value="1"/>
</dbReference>
<accession>A0AAV8U1K9</accession>
<organism evidence="9 10">
    <name type="scientific">Erythroxylum novogranatense</name>
    <dbReference type="NCBI Taxonomy" id="1862640"/>
    <lineage>
        <taxon>Eukaryota</taxon>
        <taxon>Viridiplantae</taxon>
        <taxon>Streptophyta</taxon>
        <taxon>Embryophyta</taxon>
        <taxon>Tracheophyta</taxon>
        <taxon>Spermatophyta</taxon>
        <taxon>Magnoliopsida</taxon>
        <taxon>eudicotyledons</taxon>
        <taxon>Gunneridae</taxon>
        <taxon>Pentapetalae</taxon>
        <taxon>rosids</taxon>
        <taxon>fabids</taxon>
        <taxon>Malpighiales</taxon>
        <taxon>Erythroxylaceae</taxon>
        <taxon>Erythroxylum</taxon>
    </lineage>
</organism>
<gene>
    <name evidence="9" type="ORF">K2173_028354</name>
</gene>
<evidence type="ECO:0000256" key="2">
    <source>
        <dbReference type="ARBA" id="ARBA00023015"/>
    </source>
</evidence>
<feature type="compositionally biased region" description="Polar residues" evidence="7">
    <location>
        <begin position="245"/>
        <end position="257"/>
    </location>
</feature>
<keyword evidence="10" id="KW-1185">Reference proteome</keyword>
<dbReference type="SUPFAM" id="SSF118290">
    <property type="entry name" value="WRKY DNA-binding domain"/>
    <property type="match status" value="1"/>
</dbReference>
<feature type="domain" description="WRKY" evidence="8">
    <location>
        <begin position="176"/>
        <end position="242"/>
    </location>
</feature>
<sequence>MAEDDDWDLSAIVRSCSVIKRASTCSTTATSNDAESTTKNGGFRNPLDRLAVLSFDDNEANDPFASSNPVHRSRSNGLQELQDSYKPFLLNVNVPNSFGPDRGGFSGSNQLQQLPTCSISVSPRFVQSSPIQVHRQGGSLKSGSNTNVLSLRTVQAQATRSKKKKSHQKRVVERVPADKLSNDVWAWRKYGQKPIKGSPYPRNYYRCSSSKGCGARKQVEKSNNEPNIFIVSYTGDHTHPRPTHRNSLAGSTRNKFPTPQKPLDKESEAPTSDKKAVCSSPSTSLSPTTPLSASMDHEATTNENINTTEVKDHNMDTDNDDDHDGDDHGDILIPNMTLNEDLIKELQELIGSSGHEDGNGSGGNSGPT</sequence>
<feature type="compositionally biased region" description="Low complexity" evidence="7">
    <location>
        <begin position="279"/>
        <end position="292"/>
    </location>
</feature>
<dbReference type="SMART" id="SM00774">
    <property type="entry name" value="WRKY"/>
    <property type="match status" value="1"/>
</dbReference>
<dbReference type="PANTHER" id="PTHR32096:SF80">
    <property type="entry name" value="WRKY TRANSCRIPTION FACTOR 27-RELATED"/>
    <property type="match status" value="1"/>
</dbReference>
<protein>
    <recommendedName>
        <fullName evidence="8">WRKY domain-containing protein</fullName>
    </recommendedName>
</protein>
<comment type="subcellular location">
    <subcellularLocation>
        <location evidence="1">Nucleus</location>
    </subcellularLocation>
</comment>
<evidence type="ECO:0000259" key="8">
    <source>
        <dbReference type="PROSITE" id="PS50811"/>
    </source>
</evidence>
<comment type="similarity">
    <text evidence="6">Belongs to the WRKY group II-e family.</text>
</comment>
<dbReference type="FunFam" id="2.20.25.80:FF:000007">
    <property type="entry name" value="WRKY transcription factor 22"/>
    <property type="match status" value="1"/>
</dbReference>
<evidence type="ECO:0000313" key="10">
    <source>
        <dbReference type="Proteomes" id="UP001159364"/>
    </source>
</evidence>
<proteinExistence type="inferred from homology"/>
<feature type="compositionally biased region" description="Basic and acidic residues" evidence="7">
    <location>
        <begin position="262"/>
        <end position="276"/>
    </location>
</feature>
<evidence type="ECO:0000256" key="1">
    <source>
        <dbReference type="ARBA" id="ARBA00004123"/>
    </source>
</evidence>
<dbReference type="InterPro" id="IPR003657">
    <property type="entry name" value="WRKY_dom"/>
</dbReference>
<name>A0AAV8U1K9_9ROSI</name>
<dbReference type="InterPro" id="IPR036576">
    <property type="entry name" value="WRKY_dom_sf"/>
</dbReference>